<keyword evidence="2" id="KW-1134">Transmembrane beta strand</keyword>
<keyword evidence="2" id="KW-0812">Transmembrane</keyword>
<dbReference type="GO" id="GO:0005886">
    <property type="term" value="C:plasma membrane"/>
    <property type="evidence" value="ECO:0007669"/>
    <property type="project" value="UniProtKB-SubCell"/>
</dbReference>
<accession>A0A261S6Y2</accession>
<dbReference type="Gene3D" id="2.20.200.10">
    <property type="entry name" value="Outer membrane efflux proteins (OEP)"/>
    <property type="match status" value="1"/>
</dbReference>
<dbReference type="Pfam" id="PF02321">
    <property type="entry name" value="OEP"/>
    <property type="match status" value="2"/>
</dbReference>
<dbReference type="NCBIfam" id="TIGR01845">
    <property type="entry name" value="outer_NodT"/>
    <property type="match status" value="1"/>
</dbReference>
<dbReference type="PANTHER" id="PTHR30203:SF33">
    <property type="entry name" value="BLR4455 PROTEIN"/>
    <property type="match status" value="1"/>
</dbReference>
<dbReference type="PROSITE" id="PS51257">
    <property type="entry name" value="PROKAR_LIPOPROTEIN"/>
    <property type="match status" value="1"/>
</dbReference>
<dbReference type="OrthoDB" id="9770517at2"/>
<name>A0A261S6Y2_9BORD</name>
<keyword evidence="2" id="KW-0564">Palmitate</keyword>
<feature type="chain" id="PRO_5011816317" evidence="2">
    <location>
        <begin position="22"/>
        <end position="475"/>
    </location>
</feature>
<keyword evidence="2" id="KW-0449">Lipoprotein</keyword>
<dbReference type="GO" id="GO:0015562">
    <property type="term" value="F:efflux transmembrane transporter activity"/>
    <property type="evidence" value="ECO:0007669"/>
    <property type="project" value="InterPro"/>
</dbReference>
<proteinExistence type="inferred from homology"/>
<keyword evidence="4" id="KW-1185">Reference proteome</keyword>
<dbReference type="Gene3D" id="1.20.1600.10">
    <property type="entry name" value="Outer membrane efflux proteins (OEP)"/>
    <property type="match status" value="1"/>
</dbReference>
<sequence length="475" mass="50045">MRKLPLATALAAMLAGVLALGGCGLPVAHTEAGLDLPAGWQAPNVAATPNAPNAPDAARVDAAWWRGYGDPELSRLVDQARAGSYDVAAAVARVRQAEASARIAGAPLLPEVEGNFQAERAKQAGYSAYSTYTAALSASYELDLWGGNRAARQSALATLTATEYSRDAVLMTLTAGVANTYLQTLALRERADIARRNLAAGERILAFIDSQYRAGAATALDLSQQRGLVAGLRQAVTLYAQQARESQTALAILAGRPPQGFAVAATTLDALRAPVADAGVPADLLTQRPDLAQAERQLAAADADVTVARAAMLPNVTLTASFGYGNDHLRGLFDHPIHDLAAGLVAPIFNNGRLSGQRDLALARREELLADYRGAIVNALGDVETALNALDGYARQQRDQDEVVAQARETVRLAESHYRAGAETLLTLLDAQRSQYAAEDAAVQLRLARLQASVSLYKALGGGWRQDAPAVQGAR</sequence>
<comment type="subcellular location">
    <subcellularLocation>
        <location evidence="2">Cell membrane</location>
        <topology evidence="2">Lipid-anchor</topology>
    </subcellularLocation>
</comment>
<evidence type="ECO:0000256" key="2">
    <source>
        <dbReference type="RuleBase" id="RU362097"/>
    </source>
</evidence>
<evidence type="ECO:0000313" key="3">
    <source>
        <dbReference type="EMBL" id="OZI32550.1"/>
    </source>
</evidence>
<dbReference type="SUPFAM" id="SSF56954">
    <property type="entry name" value="Outer membrane efflux proteins (OEP)"/>
    <property type="match status" value="1"/>
</dbReference>
<keyword evidence="2" id="KW-0732">Signal</keyword>
<dbReference type="Proteomes" id="UP000216020">
    <property type="component" value="Unassembled WGS sequence"/>
</dbReference>
<evidence type="ECO:0000256" key="1">
    <source>
        <dbReference type="ARBA" id="ARBA00007613"/>
    </source>
</evidence>
<dbReference type="InterPro" id="IPR003423">
    <property type="entry name" value="OMP_efflux"/>
</dbReference>
<dbReference type="PANTHER" id="PTHR30203">
    <property type="entry name" value="OUTER MEMBRANE CATION EFFLUX PROTEIN"/>
    <property type="match status" value="1"/>
</dbReference>
<reference evidence="4" key="1">
    <citation type="submission" date="2017-05" db="EMBL/GenBank/DDBJ databases">
        <title>Complete and WGS of Bordetella genogroups.</title>
        <authorList>
            <person name="Spilker T."/>
            <person name="Lipuma J."/>
        </authorList>
    </citation>
    <scope>NUCLEOTIDE SEQUENCE [LARGE SCALE GENOMIC DNA]</scope>
    <source>
        <strain evidence="4">AU16122</strain>
    </source>
</reference>
<organism evidence="3 4">
    <name type="scientific">Bordetella genomosp. 10</name>
    <dbReference type="NCBI Taxonomy" id="1416804"/>
    <lineage>
        <taxon>Bacteria</taxon>
        <taxon>Pseudomonadati</taxon>
        <taxon>Pseudomonadota</taxon>
        <taxon>Betaproteobacteria</taxon>
        <taxon>Burkholderiales</taxon>
        <taxon>Alcaligenaceae</taxon>
        <taxon>Bordetella</taxon>
    </lineage>
</organism>
<protein>
    <submittedName>
        <fullName evidence="3">Transporter</fullName>
    </submittedName>
</protein>
<comment type="similarity">
    <text evidence="1 2">Belongs to the outer membrane factor (OMF) (TC 1.B.17) family.</text>
</comment>
<gene>
    <name evidence="3" type="ORF">CAL29_28925</name>
</gene>
<dbReference type="AlphaFoldDB" id="A0A261S6Y2"/>
<comment type="caution">
    <text evidence="3">The sequence shown here is derived from an EMBL/GenBank/DDBJ whole genome shotgun (WGS) entry which is preliminary data.</text>
</comment>
<feature type="signal peptide" evidence="2">
    <location>
        <begin position="1"/>
        <end position="21"/>
    </location>
</feature>
<dbReference type="EMBL" id="NEVM01000005">
    <property type="protein sequence ID" value="OZI32550.1"/>
    <property type="molecule type" value="Genomic_DNA"/>
</dbReference>
<evidence type="ECO:0000313" key="4">
    <source>
        <dbReference type="Proteomes" id="UP000216020"/>
    </source>
</evidence>
<dbReference type="InterPro" id="IPR010131">
    <property type="entry name" value="MdtP/NodT-like"/>
</dbReference>
<keyword evidence="2" id="KW-0472">Membrane</keyword>